<reference evidence="1" key="2">
    <citation type="journal article" date="2023" name="Food Microbiol.">
        <title>Evaluation of the fermentation potential of lactic acid bacteria isolated from herbs, fruits and vegetables as starter cultures in nut-based milk alternatives.</title>
        <authorList>
            <person name="Huang W."/>
            <person name="Dong A."/>
            <person name="Pham H.T."/>
            <person name="Zhou C."/>
            <person name="Huo Z."/>
            <person name="Watjen A.P."/>
            <person name="Prakash S."/>
            <person name="Bang-Berthelsen C.H."/>
            <person name="Turner M.S."/>
        </authorList>
    </citation>
    <scope>NUCLEOTIDE SEQUENCE</scope>
    <source>
        <strain evidence="1">581</strain>
    </source>
</reference>
<proteinExistence type="predicted"/>
<gene>
    <name evidence="1" type="ORF">OGZ39_03230</name>
</gene>
<dbReference type="AlphaFoldDB" id="A0A9X4NBM7"/>
<accession>A0A9X4NBM7</accession>
<dbReference type="Proteomes" id="UP001152656">
    <property type="component" value="Unassembled WGS sequence"/>
</dbReference>
<comment type="caution">
    <text evidence="1">The sequence shown here is derived from an EMBL/GenBank/DDBJ whole genome shotgun (WGS) entry which is preliminary data.</text>
</comment>
<protein>
    <submittedName>
        <fullName evidence="1">Uncharacterized protein</fullName>
    </submittedName>
</protein>
<evidence type="ECO:0000313" key="1">
    <source>
        <dbReference type="EMBL" id="MDG4980669.1"/>
    </source>
</evidence>
<organism evidence="1 2">
    <name type="scientific">Lactococcus lactis</name>
    <dbReference type="NCBI Taxonomy" id="1358"/>
    <lineage>
        <taxon>Bacteria</taxon>
        <taxon>Bacillati</taxon>
        <taxon>Bacillota</taxon>
        <taxon>Bacilli</taxon>
        <taxon>Lactobacillales</taxon>
        <taxon>Streptococcaceae</taxon>
        <taxon>Lactococcus</taxon>
    </lineage>
</organism>
<name>A0A9X4NBM7_9LACT</name>
<dbReference type="EMBL" id="JAOWLP010000002">
    <property type="protein sequence ID" value="MDG4980669.1"/>
    <property type="molecule type" value="Genomic_DNA"/>
</dbReference>
<reference evidence="1" key="1">
    <citation type="submission" date="2022-10" db="EMBL/GenBank/DDBJ databases">
        <authorList>
            <person name="Turner M.S."/>
            <person name="Huang W."/>
        </authorList>
    </citation>
    <scope>NUCLEOTIDE SEQUENCE</scope>
    <source>
        <strain evidence="1">581</strain>
    </source>
</reference>
<evidence type="ECO:0000313" key="2">
    <source>
        <dbReference type="Proteomes" id="UP001152656"/>
    </source>
</evidence>
<sequence length="55" mass="6054">MNAIELVQGAMKKAEKIRPKVGGFPYLAECMREAGVLKMFGPFLPDKVRFGQALA</sequence>